<sequence>MQNLCNIAGQSEEKAIDHQHQRFSRSVQQCREPGLRRCQRSQPLWMKWRAGNEPQLEVVIFISTKPYEGRSKSSDLPLALVQMNVGPNFEKTQKCGNIGHTPCMLTARVDTDTDTVQYPDILGVSDKPSSCSK</sequence>
<gene>
    <name evidence="1" type="ORF">JOB18_040046</name>
</gene>
<keyword evidence="2" id="KW-1185">Reference proteome</keyword>
<dbReference type="AlphaFoldDB" id="A0AAV6RVB5"/>
<evidence type="ECO:0000313" key="2">
    <source>
        <dbReference type="Proteomes" id="UP000693946"/>
    </source>
</evidence>
<protein>
    <submittedName>
        <fullName evidence="1">Uncharacterized protein</fullName>
    </submittedName>
</protein>
<dbReference type="EMBL" id="JAGKHQ010000009">
    <property type="protein sequence ID" value="KAG7509288.1"/>
    <property type="molecule type" value="Genomic_DNA"/>
</dbReference>
<dbReference type="Proteomes" id="UP000693946">
    <property type="component" value="Linkage Group LG17"/>
</dbReference>
<name>A0AAV6RVB5_SOLSE</name>
<reference evidence="1 2" key="1">
    <citation type="journal article" date="2021" name="Sci. Rep.">
        <title>Chromosome anchoring in Senegalese sole (Solea senegalensis) reveals sex-associated markers and genome rearrangements in flatfish.</title>
        <authorList>
            <person name="Guerrero-Cozar I."/>
            <person name="Gomez-Garrido J."/>
            <person name="Berbel C."/>
            <person name="Martinez-Blanch J.F."/>
            <person name="Alioto T."/>
            <person name="Claros M.G."/>
            <person name="Gagnaire P.A."/>
            <person name="Manchado M."/>
        </authorList>
    </citation>
    <scope>NUCLEOTIDE SEQUENCE [LARGE SCALE GENOMIC DNA]</scope>
    <source>
        <strain evidence="1">Sse05_10M</strain>
    </source>
</reference>
<organism evidence="1 2">
    <name type="scientific">Solea senegalensis</name>
    <name type="common">Senegalese sole</name>
    <dbReference type="NCBI Taxonomy" id="28829"/>
    <lineage>
        <taxon>Eukaryota</taxon>
        <taxon>Metazoa</taxon>
        <taxon>Chordata</taxon>
        <taxon>Craniata</taxon>
        <taxon>Vertebrata</taxon>
        <taxon>Euteleostomi</taxon>
        <taxon>Actinopterygii</taxon>
        <taxon>Neopterygii</taxon>
        <taxon>Teleostei</taxon>
        <taxon>Neoteleostei</taxon>
        <taxon>Acanthomorphata</taxon>
        <taxon>Carangaria</taxon>
        <taxon>Pleuronectiformes</taxon>
        <taxon>Pleuronectoidei</taxon>
        <taxon>Soleidae</taxon>
        <taxon>Solea</taxon>
    </lineage>
</organism>
<evidence type="ECO:0000313" key="1">
    <source>
        <dbReference type="EMBL" id="KAG7509288.1"/>
    </source>
</evidence>
<proteinExistence type="predicted"/>
<accession>A0AAV6RVB5</accession>
<comment type="caution">
    <text evidence="1">The sequence shown here is derived from an EMBL/GenBank/DDBJ whole genome shotgun (WGS) entry which is preliminary data.</text>
</comment>